<sequence length="387" mass="42795">MAARRLRTSVAPMVDVTDPCFLRLLRLVSPFGNHELWTEMVHANAFSRGGLHHQSAARLAQHIPVRELRDFASGVVVQIGASAPDDAHAAVRALARLGVRRVNLNCGCPSRNVQMGSFGAVLMKSPDRAAAIVDAMRDAASDAACEISVKCRIGVDDDESPEFLRRFIAAVTASASATGRSQPPPPLLPLCRSPRIVLHARRAWLHGLSPKENRSVPALNHQRVRDMVREFPHVSFVANGGIDSVDAVRRHLDVADAVMVGRKVREDPWFLARLDRDLYAVPAHRIPAAADVLDQYVRFADHMHDQYATRYTILARPLYALFAGRRARAMRSHLGRAIARAKNHPARIDDDDDDSTAAYYSAPFSELVLDAVHCAEREHRELRLVPG</sequence>
<dbReference type="InterPro" id="IPR035587">
    <property type="entry name" value="DUS-like_FMN-bd"/>
</dbReference>
<organism evidence="16 17">
    <name type="scientific">Coemansia javaensis</name>
    <dbReference type="NCBI Taxonomy" id="2761396"/>
    <lineage>
        <taxon>Eukaryota</taxon>
        <taxon>Fungi</taxon>
        <taxon>Fungi incertae sedis</taxon>
        <taxon>Zoopagomycota</taxon>
        <taxon>Kickxellomycotina</taxon>
        <taxon>Kickxellomycetes</taxon>
        <taxon>Kickxellales</taxon>
        <taxon>Kickxellaceae</taxon>
        <taxon>Coemansia</taxon>
    </lineage>
</organism>
<evidence type="ECO:0000259" key="15">
    <source>
        <dbReference type="Pfam" id="PF01207"/>
    </source>
</evidence>
<dbReference type="InterPro" id="IPR018517">
    <property type="entry name" value="tRNA_hU_synthase_CS"/>
</dbReference>
<name>A0A9W8HF97_9FUNG</name>
<evidence type="ECO:0000256" key="4">
    <source>
        <dbReference type="ARBA" id="ARBA00022643"/>
    </source>
</evidence>
<keyword evidence="17" id="KW-1185">Reference proteome</keyword>
<keyword evidence="9 12" id="KW-0560">Oxidoreductase</keyword>
<dbReference type="PANTHER" id="PTHR42907:SF1">
    <property type="entry name" value="FMN-LINKED OXIDOREDUCTASES SUPERFAMILY PROTEIN"/>
    <property type="match status" value="1"/>
</dbReference>
<dbReference type="SUPFAM" id="SSF51395">
    <property type="entry name" value="FMN-linked oxidoreductases"/>
    <property type="match status" value="1"/>
</dbReference>
<comment type="similarity">
    <text evidence="12">Belongs to the dus family.</text>
</comment>
<evidence type="ECO:0000256" key="11">
    <source>
        <dbReference type="ARBA" id="ARBA00049447"/>
    </source>
</evidence>
<dbReference type="GO" id="GO:0006397">
    <property type="term" value="P:mRNA processing"/>
    <property type="evidence" value="ECO:0007669"/>
    <property type="project" value="UniProtKB-KW"/>
</dbReference>
<keyword evidence="2" id="KW-0820">tRNA-binding</keyword>
<feature type="binding site" evidence="14">
    <location>
        <position position="150"/>
    </location>
    <ligand>
        <name>FMN</name>
        <dbReference type="ChEBI" id="CHEBI:58210"/>
    </ligand>
</feature>
<dbReference type="InterPro" id="IPR004653">
    <property type="entry name" value="DusA"/>
</dbReference>
<keyword evidence="3 12" id="KW-0285">Flavoprotein</keyword>
<evidence type="ECO:0000256" key="5">
    <source>
        <dbReference type="ARBA" id="ARBA00022664"/>
    </source>
</evidence>
<feature type="domain" description="DUS-like FMN-binding" evidence="15">
    <location>
        <begin position="10"/>
        <end position="168"/>
    </location>
</feature>
<comment type="function">
    <text evidence="12">Catalyzes the synthesis of dihydrouridine, a modified base found in the D-loop of most tRNAs.</text>
</comment>
<feature type="active site" description="Proton donor" evidence="13">
    <location>
        <position position="108"/>
    </location>
</feature>
<feature type="binding site" evidence="14">
    <location>
        <begin position="261"/>
        <end position="262"/>
    </location>
    <ligand>
        <name>FMN</name>
        <dbReference type="ChEBI" id="CHEBI:58210"/>
    </ligand>
</feature>
<reference evidence="16" key="1">
    <citation type="submission" date="2022-07" db="EMBL/GenBank/DDBJ databases">
        <title>Phylogenomic reconstructions and comparative analyses of Kickxellomycotina fungi.</title>
        <authorList>
            <person name="Reynolds N.K."/>
            <person name="Stajich J.E."/>
            <person name="Barry K."/>
            <person name="Grigoriev I.V."/>
            <person name="Crous P."/>
            <person name="Smith M.E."/>
        </authorList>
    </citation>
    <scope>NUCLEOTIDE SEQUENCE</scope>
    <source>
        <strain evidence="16">NBRC 105414</strain>
    </source>
</reference>
<feature type="binding site" evidence="14">
    <location>
        <position position="78"/>
    </location>
    <ligand>
        <name>FMN</name>
        <dbReference type="ChEBI" id="CHEBI:58210"/>
    </ligand>
</feature>
<evidence type="ECO:0000256" key="8">
    <source>
        <dbReference type="ARBA" id="ARBA00022884"/>
    </source>
</evidence>
<evidence type="ECO:0000256" key="3">
    <source>
        <dbReference type="ARBA" id="ARBA00022630"/>
    </source>
</evidence>
<keyword evidence="8" id="KW-0694">RNA-binding</keyword>
<dbReference type="OrthoDB" id="10262250at2759"/>
<dbReference type="EC" id="1.3.1.-" evidence="12"/>
<keyword evidence="4 12" id="KW-0288">FMN</keyword>
<evidence type="ECO:0000313" key="17">
    <source>
        <dbReference type="Proteomes" id="UP001140217"/>
    </source>
</evidence>
<evidence type="ECO:0000256" key="14">
    <source>
        <dbReference type="PIRSR" id="PIRSR006621-2"/>
    </source>
</evidence>
<feature type="binding site" evidence="14">
    <location>
        <begin position="12"/>
        <end position="14"/>
    </location>
    <ligand>
        <name>FMN</name>
        <dbReference type="ChEBI" id="CHEBI:58210"/>
    </ligand>
</feature>
<keyword evidence="5" id="KW-0507">mRNA processing</keyword>
<comment type="catalytic activity">
    <reaction evidence="11">
        <text>a 5,6-dihydrouridine in mRNA + NADP(+) = a uridine in mRNA + NADPH + H(+)</text>
        <dbReference type="Rhea" id="RHEA:69855"/>
        <dbReference type="Rhea" id="RHEA-COMP:14658"/>
        <dbReference type="Rhea" id="RHEA-COMP:17789"/>
        <dbReference type="ChEBI" id="CHEBI:15378"/>
        <dbReference type="ChEBI" id="CHEBI:57783"/>
        <dbReference type="ChEBI" id="CHEBI:58349"/>
        <dbReference type="ChEBI" id="CHEBI:65315"/>
        <dbReference type="ChEBI" id="CHEBI:74443"/>
    </reaction>
    <physiologicalReaction direction="right-to-left" evidence="11">
        <dbReference type="Rhea" id="RHEA:69857"/>
    </physiologicalReaction>
</comment>
<dbReference type="GO" id="GO:0000049">
    <property type="term" value="F:tRNA binding"/>
    <property type="evidence" value="ECO:0007669"/>
    <property type="project" value="UniProtKB-KW"/>
</dbReference>
<keyword evidence="14" id="KW-0547">Nucleotide-binding</keyword>
<dbReference type="Pfam" id="PF01207">
    <property type="entry name" value="Dus"/>
    <property type="match status" value="2"/>
</dbReference>
<evidence type="ECO:0000313" key="16">
    <source>
        <dbReference type="EMBL" id="KAJ2783944.1"/>
    </source>
</evidence>
<dbReference type="Gene3D" id="3.20.20.70">
    <property type="entry name" value="Aldolase class I"/>
    <property type="match status" value="1"/>
</dbReference>
<comment type="catalytic activity">
    <reaction evidence="10">
        <text>a 5,6-dihydrouridine in mRNA + NAD(+) = a uridine in mRNA + NADH + H(+)</text>
        <dbReference type="Rhea" id="RHEA:69851"/>
        <dbReference type="Rhea" id="RHEA-COMP:14658"/>
        <dbReference type="Rhea" id="RHEA-COMP:17789"/>
        <dbReference type="ChEBI" id="CHEBI:15378"/>
        <dbReference type="ChEBI" id="CHEBI:57540"/>
        <dbReference type="ChEBI" id="CHEBI:57945"/>
        <dbReference type="ChEBI" id="CHEBI:65315"/>
        <dbReference type="ChEBI" id="CHEBI:74443"/>
    </reaction>
    <physiologicalReaction direction="right-to-left" evidence="10">
        <dbReference type="Rhea" id="RHEA:69853"/>
    </physiologicalReaction>
</comment>
<dbReference type="EMBL" id="JANBUL010000036">
    <property type="protein sequence ID" value="KAJ2783944.1"/>
    <property type="molecule type" value="Genomic_DNA"/>
</dbReference>
<dbReference type="PANTHER" id="PTHR42907">
    <property type="entry name" value="FMN-LINKED OXIDOREDUCTASES SUPERFAMILY PROTEIN"/>
    <property type="match status" value="1"/>
</dbReference>
<comment type="caution">
    <text evidence="16">The sequence shown here is derived from an EMBL/GenBank/DDBJ whole genome shotgun (WGS) entry which is preliminary data.</text>
</comment>
<dbReference type="InterPro" id="IPR001269">
    <property type="entry name" value="DUS_fam"/>
</dbReference>
<dbReference type="GO" id="GO:0017150">
    <property type="term" value="F:tRNA dihydrouridine synthase activity"/>
    <property type="evidence" value="ECO:0007669"/>
    <property type="project" value="InterPro"/>
</dbReference>
<protein>
    <recommendedName>
        <fullName evidence="12">tRNA-dihydrouridine synthase</fullName>
        <ecNumber evidence="12">1.3.1.-</ecNumber>
    </recommendedName>
</protein>
<feature type="domain" description="DUS-like FMN-binding" evidence="15">
    <location>
        <begin position="196"/>
        <end position="323"/>
    </location>
</feature>
<accession>A0A9W8HF97</accession>
<evidence type="ECO:0000256" key="13">
    <source>
        <dbReference type="PIRSR" id="PIRSR006621-1"/>
    </source>
</evidence>
<comment type="cofactor">
    <cofactor evidence="1 12 14">
        <name>FMN</name>
        <dbReference type="ChEBI" id="CHEBI:58210"/>
    </cofactor>
</comment>
<feature type="binding site" evidence="14">
    <location>
        <begin position="239"/>
        <end position="241"/>
    </location>
    <ligand>
        <name>FMN</name>
        <dbReference type="ChEBI" id="CHEBI:58210"/>
    </ligand>
</feature>
<feature type="binding site" evidence="14">
    <location>
        <position position="199"/>
    </location>
    <ligand>
        <name>FMN</name>
        <dbReference type="ChEBI" id="CHEBI:58210"/>
    </ligand>
</feature>
<evidence type="ECO:0000256" key="12">
    <source>
        <dbReference type="PIRNR" id="PIRNR006621"/>
    </source>
</evidence>
<proteinExistence type="inferred from homology"/>
<dbReference type="InterPro" id="IPR013785">
    <property type="entry name" value="Aldolase_TIM"/>
</dbReference>
<dbReference type="CDD" id="cd02801">
    <property type="entry name" value="DUS_like_FMN"/>
    <property type="match status" value="1"/>
</dbReference>
<dbReference type="AlphaFoldDB" id="A0A9W8HF97"/>
<evidence type="ECO:0000256" key="7">
    <source>
        <dbReference type="ARBA" id="ARBA00022857"/>
    </source>
</evidence>
<evidence type="ECO:0000256" key="2">
    <source>
        <dbReference type="ARBA" id="ARBA00022555"/>
    </source>
</evidence>
<dbReference type="Proteomes" id="UP001140217">
    <property type="component" value="Unassembled WGS sequence"/>
</dbReference>
<dbReference type="GO" id="GO:0050660">
    <property type="term" value="F:flavin adenine dinucleotide binding"/>
    <property type="evidence" value="ECO:0007669"/>
    <property type="project" value="InterPro"/>
</dbReference>
<gene>
    <name evidence="16" type="ORF">H4R18_001427</name>
</gene>
<keyword evidence="6 12" id="KW-0819">tRNA processing</keyword>
<evidence type="ECO:0000256" key="1">
    <source>
        <dbReference type="ARBA" id="ARBA00001917"/>
    </source>
</evidence>
<keyword evidence="7" id="KW-0521">NADP</keyword>
<dbReference type="PROSITE" id="PS01136">
    <property type="entry name" value="UPF0034"/>
    <property type="match status" value="1"/>
</dbReference>
<evidence type="ECO:0000256" key="10">
    <source>
        <dbReference type="ARBA" id="ARBA00048342"/>
    </source>
</evidence>
<evidence type="ECO:0000256" key="6">
    <source>
        <dbReference type="ARBA" id="ARBA00022694"/>
    </source>
</evidence>
<dbReference type="PIRSF" id="PIRSF006621">
    <property type="entry name" value="Dus"/>
    <property type="match status" value="1"/>
</dbReference>
<evidence type="ECO:0000256" key="9">
    <source>
        <dbReference type="ARBA" id="ARBA00023002"/>
    </source>
</evidence>